<dbReference type="EMBL" id="JAUHHV010000001">
    <property type="protein sequence ID" value="KAK1439834.1"/>
    <property type="molecule type" value="Genomic_DNA"/>
</dbReference>
<proteinExistence type="predicted"/>
<reference evidence="1" key="1">
    <citation type="journal article" date="2023" name="bioRxiv">
        <title>Improved chromosome-level genome assembly for marigold (Tagetes erecta).</title>
        <authorList>
            <person name="Jiang F."/>
            <person name="Yuan L."/>
            <person name="Wang S."/>
            <person name="Wang H."/>
            <person name="Xu D."/>
            <person name="Wang A."/>
            <person name="Fan W."/>
        </authorList>
    </citation>
    <scope>NUCLEOTIDE SEQUENCE</scope>
    <source>
        <strain evidence="1">WSJ</strain>
        <tissue evidence="1">Leaf</tissue>
    </source>
</reference>
<evidence type="ECO:0000313" key="1">
    <source>
        <dbReference type="EMBL" id="KAK1439834.1"/>
    </source>
</evidence>
<name>A0AAD8PBB6_TARER</name>
<comment type="caution">
    <text evidence="1">The sequence shown here is derived from an EMBL/GenBank/DDBJ whole genome shotgun (WGS) entry which is preliminary data.</text>
</comment>
<keyword evidence="2" id="KW-1185">Reference proteome</keyword>
<sequence>MTKRRGRGGGGEWNKRGDVGGLCMSYTSIVEMLTCANSEMMVRLKSNVTINVKVVLTAANCLFYCLAENCNILDQNLLTFDSKSRNGCKRSAAANTL</sequence>
<protein>
    <submittedName>
        <fullName evidence="1">Uncharacterized protein</fullName>
    </submittedName>
</protein>
<organism evidence="1 2">
    <name type="scientific">Tagetes erecta</name>
    <name type="common">African marigold</name>
    <dbReference type="NCBI Taxonomy" id="13708"/>
    <lineage>
        <taxon>Eukaryota</taxon>
        <taxon>Viridiplantae</taxon>
        <taxon>Streptophyta</taxon>
        <taxon>Embryophyta</taxon>
        <taxon>Tracheophyta</taxon>
        <taxon>Spermatophyta</taxon>
        <taxon>Magnoliopsida</taxon>
        <taxon>eudicotyledons</taxon>
        <taxon>Gunneridae</taxon>
        <taxon>Pentapetalae</taxon>
        <taxon>asterids</taxon>
        <taxon>campanulids</taxon>
        <taxon>Asterales</taxon>
        <taxon>Asteraceae</taxon>
        <taxon>Asteroideae</taxon>
        <taxon>Heliantheae alliance</taxon>
        <taxon>Tageteae</taxon>
        <taxon>Tagetes</taxon>
    </lineage>
</organism>
<evidence type="ECO:0000313" key="2">
    <source>
        <dbReference type="Proteomes" id="UP001229421"/>
    </source>
</evidence>
<accession>A0AAD8PBB6</accession>
<dbReference type="AlphaFoldDB" id="A0AAD8PBB6"/>
<gene>
    <name evidence="1" type="ORF">QVD17_05656</name>
</gene>
<dbReference type="Proteomes" id="UP001229421">
    <property type="component" value="Unassembled WGS sequence"/>
</dbReference>